<dbReference type="AlphaFoldDB" id="A0A0R2HQA1"/>
<dbReference type="GeneID" id="89589229"/>
<dbReference type="Proteomes" id="UP000051658">
    <property type="component" value="Unassembled WGS sequence"/>
</dbReference>
<comment type="caution">
    <text evidence="2">The sequence shown here is derived from an EMBL/GenBank/DDBJ whole genome shotgun (WGS) entry which is preliminary data.</text>
</comment>
<reference evidence="2 3" key="1">
    <citation type="journal article" date="2015" name="Genome Announc.">
        <title>Expanding the biotechnology potential of lactobacilli through comparative genomics of 213 strains and associated genera.</title>
        <authorList>
            <person name="Sun Z."/>
            <person name="Harris H.M."/>
            <person name="McCann A."/>
            <person name="Guo C."/>
            <person name="Argimon S."/>
            <person name="Zhang W."/>
            <person name="Yang X."/>
            <person name="Jeffery I.B."/>
            <person name="Cooney J.C."/>
            <person name="Kagawa T.F."/>
            <person name="Liu W."/>
            <person name="Song Y."/>
            <person name="Salvetti E."/>
            <person name="Wrobel A."/>
            <person name="Rasinkangas P."/>
            <person name="Parkhill J."/>
            <person name="Rea M.C."/>
            <person name="O'Sullivan O."/>
            <person name="Ritari J."/>
            <person name="Douillard F.P."/>
            <person name="Paul Ross R."/>
            <person name="Yang R."/>
            <person name="Briner A.E."/>
            <person name="Felis G.E."/>
            <person name="de Vos W.M."/>
            <person name="Barrangou R."/>
            <person name="Klaenhammer T.R."/>
            <person name="Caufield P.W."/>
            <person name="Cui Y."/>
            <person name="Zhang H."/>
            <person name="O'Toole P.W."/>
        </authorList>
    </citation>
    <scope>NUCLEOTIDE SEQUENCE [LARGE SCALE GENOMIC DNA]</scope>
    <source>
        <strain evidence="2 3">DSM 20623</strain>
    </source>
</reference>
<evidence type="ECO:0000313" key="3">
    <source>
        <dbReference type="Proteomes" id="UP000051658"/>
    </source>
</evidence>
<evidence type="ECO:0000313" key="2">
    <source>
        <dbReference type="EMBL" id="KRN54654.1"/>
    </source>
</evidence>
<dbReference type="Pfam" id="PF21101">
    <property type="entry name" value="YqgU"/>
    <property type="match status" value="1"/>
</dbReference>
<dbReference type="PROSITE" id="PS51257">
    <property type="entry name" value="PROKAR_LIPOPROTEIN"/>
    <property type="match status" value="1"/>
</dbReference>
<evidence type="ECO:0000259" key="1">
    <source>
        <dbReference type="Pfam" id="PF21101"/>
    </source>
</evidence>
<dbReference type="SUPFAM" id="SSF82171">
    <property type="entry name" value="DPP6 N-terminal domain-like"/>
    <property type="match status" value="1"/>
</dbReference>
<name>A0A0R2HQA1_CARDV</name>
<dbReference type="RefSeq" id="WP_034573437.1">
    <property type="nucleotide sequence ID" value="NZ_JQBS01000035.1"/>
</dbReference>
<dbReference type="PATRIC" id="fig|1449336.4.peg.2277"/>
<proteinExistence type="predicted"/>
<keyword evidence="3" id="KW-1185">Reference proteome</keyword>
<keyword evidence="2" id="KW-0449">Lipoprotein</keyword>
<sequence length="372" mass="43125">MRQKQQYGYKVLFLFLLISLFLVGCHTTKKTDDTKKTQCEEAVTLKKIPIETDSFKKVIGWLNKDEVLIHCGYQFKDVLYRFNVRTGELHLIYQPNALILIALLSPDQTKVFIQIAHDKDSEIQIINLSGEKLQTKRVDTMGYLNVSWNPVSLDQIFLSYYQNENKIVVSDWDIAKNTTKEVPSDTLNPVWYSENLYVYVNNQNDFLLKKGELYLGDIRTGESTHLRSQVSGFYLNQDSLVMFTPSDFNDNDLLLSYQYPFMVDKGFLEVPKMTMNDRLVFPYLTQLERKSAIYGVLPKETVHLELKAGKFHLAKLNFDKRKVESVVELPDNAPILISPDGKSLLYGWRFENIINLDNQKIYSLLKDKGTIK</sequence>
<organism evidence="2 3">
    <name type="scientific">Carnobacterium divergens DSM 20623</name>
    <dbReference type="NCBI Taxonomy" id="1449336"/>
    <lineage>
        <taxon>Bacteria</taxon>
        <taxon>Bacillati</taxon>
        <taxon>Bacillota</taxon>
        <taxon>Bacilli</taxon>
        <taxon>Lactobacillales</taxon>
        <taxon>Carnobacteriaceae</taxon>
        <taxon>Carnobacterium</taxon>
    </lineage>
</organism>
<gene>
    <name evidence="2" type="ORF">IV74_GL002239</name>
</gene>
<dbReference type="eggNOG" id="ENOG50324E2">
    <property type="taxonomic scope" value="Bacteria"/>
</dbReference>
<accession>A0A0R2HQA1</accession>
<protein>
    <submittedName>
        <fullName evidence="2">Lipoprotein</fullName>
    </submittedName>
</protein>
<feature type="domain" description="YqgU-like 6-bladed beta-propeller" evidence="1">
    <location>
        <begin position="83"/>
        <end position="347"/>
    </location>
</feature>
<dbReference type="InterPro" id="IPR048421">
    <property type="entry name" value="YqgU_beta-prop"/>
</dbReference>
<dbReference type="EMBL" id="JQBS01000035">
    <property type="protein sequence ID" value="KRN54654.1"/>
    <property type="molecule type" value="Genomic_DNA"/>
</dbReference>